<feature type="transmembrane region" description="Helical" evidence="1">
    <location>
        <begin position="158"/>
        <end position="182"/>
    </location>
</feature>
<feature type="transmembrane region" description="Helical" evidence="1">
    <location>
        <begin position="251"/>
        <end position="269"/>
    </location>
</feature>
<sequence length="276" mass="28174">MLRVELRTQILRLRTLIALGCLVAVPIAAGLATASSAGHRYNNQDGLFGASTYSALNHAMASLQFTGPLLLPVVVAVLAAAVASADRDWGILRYLYVAPVTRGHLLAGKLGAVVVAVAVAVACDLLAGVLIGLAVFGWHPFHIIGAPDLSTGATIGRVLAAAGYLTLCMLSIAAIAFMLGLLLPRGAEAVAAAIGFVVVASILNGQATGRGGVLHAIAIALPVRYWQSWPRLLERAGSPDVASLPGLGTGIAVQIATIGVSIALAALVLHRRDPAA</sequence>
<dbReference type="PANTHER" id="PTHR37305:SF1">
    <property type="entry name" value="MEMBRANE PROTEIN"/>
    <property type="match status" value="1"/>
</dbReference>
<name>A0ABP8CX58_9ACTN</name>
<comment type="caution">
    <text evidence="2">The sequence shown here is derived from an EMBL/GenBank/DDBJ whole genome shotgun (WGS) entry which is preliminary data.</text>
</comment>
<organism evidence="2 3">
    <name type="scientific">Dactylosporangium darangshiense</name>
    <dbReference type="NCBI Taxonomy" id="579108"/>
    <lineage>
        <taxon>Bacteria</taxon>
        <taxon>Bacillati</taxon>
        <taxon>Actinomycetota</taxon>
        <taxon>Actinomycetes</taxon>
        <taxon>Micromonosporales</taxon>
        <taxon>Micromonosporaceae</taxon>
        <taxon>Dactylosporangium</taxon>
    </lineage>
</organism>
<dbReference type="Pfam" id="PF12679">
    <property type="entry name" value="ABC2_membrane_2"/>
    <property type="match status" value="1"/>
</dbReference>
<dbReference type="Proteomes" id="UP001500620">
    <property type="component" value="Unassembled WGS sequence"/>
</dbReference>
<accession>A0ABP8CX58</accession>
<feature type="transmembrane region" description="Helical" evidence="1">
    <location>
        <begin position="189"/>
        <end position="207"/>
    </location>
</feature>
<reference evidence="3" key="1">
    <citation type="journal article" date="2019" name="Int. J. Syst. Evol. Microbiol.">
        <title>The Global Catalogue of Microorganisms (GCM) 10K type strain sequencing project: providing services to taxonomists for standard genome sequencing and annotation.</title>
        <authorList>
            <consortium name="The Broad Institute Genomics Platform"/>
            <consortium name="The Broad Institute Genome Sequencing Center for Infectious Disease"/>
            <person name="Wu L."/>
            <person name="Ma J."/>
        </authorList>
    </citation>
    <scope>NUCLEOTIDE SEQUENCE [LARGE SCALE GENOMIC DNA]</scope>
    <source>
        <strain evidence="3">JCM 17441</strain>
    </source>
</reference>
<evidence type="ECO:0000313" key="3">
    <source>
        <dbReference type="Proteomes" id="UP001500620"/>
    </source>
</evidence>
<dbReference type="EMBL" id="BAABAT010000002">
    <property type="protein sequence ID" value="GAA4244504.1"/>
    <property type="molecule type" value="Genomic_DNA"/>
</dbReference>
<feature type="transmembrane region" description="Helical" evidence="1">
    <location>
        <begin position="58"/>
        <end position="83"/>
    </location>
</feature>
<keyword evidence="1" id="KW-1133">Transmembrane helix</keyword>
<keyword evidence="1" id="KW-0472">Membrane</keyword>
<protein>
    <recommendedName>
        <fullName evidence="4">ABC transporter permease</fullName>
    </recommendedName>
</protein>
<keyword evidence="1" id="KW-0812">Transmembrane</keyword>
<evidence type="ECO:0008006" key="4">
    <source>
        <dbReference type="Google" id="ProtNLM"/>
    </source>
</evidence>
<dbReference type="RefSeq" id="WP_345121278.1">
    <property type="nucleotide sequence ID" value="NZ_BAABAT010000002.1"/>
</dbReference>
<proteinExistence type="predicted"/>
<evidence type="ECO:0000313" key="2">
    <source>
        <dbReference type="EMBL" id="GAA4244504.1"/>
    </source>
</evidence>
<gene>
    <name evidence="2" type="ORF">GCM10022255_007810</name>
</gene>
<dbReference type="PANTHER" id="PTHR37305">
    <property type="entry name" value="INTEGRAL MEMBRANE PROTEIN-RELATED"/>
    <property type="match status" value="1"/>
</dbReference>
<keyword evidence="3" id="KW-1185">Reference proteome</keyword>
<feature type="transmembrane region" description="Helical" evidence="1">
    <location>
        <begin position="110"/>
        <end position="138"/>
    </location>
</feature>
<evidence type="ECO:0000256" key="1">
    <source>
        <dbReference type="SAM" id="Phobius"/>
    </source>
</evidence>